<dbReference type="RefSeq" id="WP_262686787.1">
    <property type="nucleotide sequence ID" value="NZ_JAOQIO010000095.1"/>
</dbReference>
<evidence type="ECO:0000259" key="4">
    <source>
        <dbReference type="SMART" id="SM00797"/>
    </source>
</evidence>
<evidence type="ECO:0000313" key="6">
    <source>
        <dbReference type="Proteomes" id="UP001652445"/>
    </source>
</evidence>
<organism evidence="5 6">
    <name type="scientific">Paenibacillus baimaensis</name>
    <dbReference type="NCBI Taxonomy" id="2982185"/>
    <lineage>
        <taxon>Bacteria</taxon>
        <taxon>Bacillati</taxon>
        <taxon>Bacillota</taxon>
        <taxon>Bacilli</taxon>
        <taxon>Bacillales</taxon>
        <taxon>Paenibacillaceae</taxon>
        <taxon>Paenibacillus</taxon>
    </lineage>
</organism>
<dbReference type="InterPro" id="IPR003778">
    <property type="entry name" value="CT_A_B"/>
</dbReference>
<sequence length="317" mass="34730">MEFIEIIKPGMFSTVQDLGRFDFRQYGIPQSGAMDAFSFRAANLLVGNRQNEAAVEFTLVGPKLKFLHEGVIAITGADLSFTLNGRPLALWKTIRVMPDDILQCGSARYGCRSYMAVSGGIDVPLVMGSSSTFARGGYGGFQGRSLRTGDVLAVKTAQRVYTASTLCRVLPSKYRPVCDGNRPVRFITGPQADSFTQESMDILTTQPYTLSHDSDRMGFRLMGPKLVHTSGADIISDYITMGSIQVPGDGQPIVLMSDCQVTGGYTKIGVVAGVDLPFLAQRKPGDQVFFEIINIEQAQALWREQEQLFSLLDINNR</sequence>
<keyword evidence="3" id="KW-0067">ATP-binding</keyword>
<dbReference type="InterPro" id="IPR029000">
    <property type="entry name" value="Cyclophilin-like_dom_sf"/>
</dbReference>
<keyword evidence="2" id="KW-0378">Hydrolase</keyword>
<accession>A0ABT2UQF3</accession>
<evidence type="ECO:0000256" key="3">
    <source>
        <dbReference type="ARBA" id="ARBA00022840"/>
    </source>
</evidence>
<dbReference type="SMART" id="SM00797">
    <property type="entry name" value="AHS2"/>
    <property type="match status" value="1"/>
</dbReference>
<proteinExistence type="predicted"/>
<dbReference type="Proteomes" id="UP001652445">
    <property type="component" value="Unassembled WGS sequence"/>
</dbReference>
<protein>
    <submittedName>
        <fullName evidence="5">Biotin-dependent carboxyltransferase family protein</fullName>
    </submittedName>
</protein>
<gene>
    <name evidence="5" type="ORF">OB236_27625</name>
</gene>
<keyword evidence="1" id="KW-0547">Nucleotide-binding</keyword>
<dbReference type="PANTHER" id="PTHR43309:SF5">
    <property type="entry name" value="5-OXOPROLINASE SUBUNIT C"/>
    <property type="match status" value="1"/>
</dbReference>
<dbReference type="PANTHER" id="PTHR43309">
    <property type="entry name" value="5-OXOPROLINASE SUBUNIT C"/>
    <property type="match status" value="1"/>
</dbReference>
<dbReference type="EMBL" id="JAOQIO010000095">
    <property type="protein sequence ID" value="MCU6795894.1"/>
    <property type="molecule type" value="Genomic_DNA"/>
</dbReference>
<dbReference type="SUPFAM" id="SSF50891">
    <property type="entry name" value="Cyclophilin-like"/>
    <property type="match status" value="1"/>
</dbReference>
<dbReference type="Pfam" id="PF02626">
    <property type="entry name" value="CT_A_B"/>
    <property type="match status" value="1"/>
</dbReference>
<keyword evidence="6" id="KW-1185">Reference proteome</keyword>
<evidence type="ECO:0000256" key="1">
    <source>
        <dbReference type="ARBA" id="ARBA00022741"/>
    </source>
</evidence>
<dbReference type="InterPro" id="IPR052708">
    <property type="entry name" value="PxpC"/>
</dbReference>
<dbReference type="NCBIfam" id="TIGR00724">
    <property type="entry name" value="urea_amlyse_rel"/>
    <property type="match status" value="1"/>
</dbReference>
<evidence type="ECO:0000313" key="5">
    <source>
        <dbReference type="EMBL" id="MCU6795894.1"/>
    </source>
</evidence>
<comment type="caution">
    <text evidence="5">The sequence shown here is derived from an EMBL/GenBank/DDBJ whole genome shotgun (WGS) entry which is preliminary data.</text>
</comment>
<reference evidence="5 6" key="1">
    <citation type="submission" date="2022-09" db="EMBL/GenBank/DDBJ databases">
        <authorList>
            <person name="Han X.L."/>
            <person name="Wang Q."/>
            <person name="Lu T."/>
        </authorList>
    </citation>
    <scope>NUCLEOTIDE SEQUENCE [LARGE SCALE GENOMIC DNA]</scope>
    <source>
        <strain evidence="5 6">WQ 127069</strain>
    </source>
</reference>
<feature type="domain" description="Carboxyltransferase" evidence="4">
    <location>
        <begin position="25"/>
        <end position="308"/>
    </location>
</feature>
<evidence type="ECO:0000256" key="2">
    <source>
        <dbReference type="ARBA" id="ARBA00022801"/>
    </source>
</evidence>
<name>A0ABT2UQF3_9BACL</name>
<dbReference type="Gene3D" id="2.40.100.10">
    <property type="entry name" value="Cyclophilin-like"/>
    <property type="match status" value="1"/>
</dbReference>